<dbReference type="Proteomes" id="UP000285123">
    <property type="component" value="Unassembled WGS sequence"/>
</dbReference>
<name>A0A423PIV8_9GAMM</name>
<evidence type="ECO:0008006" key="4">
    <source>
        <dbReference type="Google" id="ProtNLM"/>
    </source>
</evidence>
<protein>
    <recommendedName>
        <fullName evidence="4">Pilus assembly protein PilW</fullName>
    </recommendedName>
</protein>
<keyword evidence="1" id="KW-0812">Transmembrane</keyword>
<dbReference type="InterPro" id="IPR012902">
    <property type="entry name" value="N_methyl_site"/>
</dbReference>
<dbReference type="NCBIfam" id="TIGR02532">
    <property type="entry name" value="IV_pilin_GFxxxE"/>
    <property type="match status" value="1"/>
</dbReference>
<dbReference type="EMBL" id="AYKF01000113">
    <property type="protein sequence ID" value="ROO25520.1"/>
    <property type="molecule type" value="Genomic_DNA"/>
</dbReference>
<keyword evidence="1" id="KW-1133">Transmembrane helix</keyword>
<comment type="caution">
    <text evidence="2">The sequence shown here is derived from an EMBL/GenBank/DDBJ whole genome shotgun (WGS) entry which is preliminary data.</text>
</comment>
<dbReference type="GO" id="GO:0043683">
    <property type="term" value="P:type IV pilus assembly"/>
    <property type="evidence" value="ECO:0007669"/>
    <property type="project" value="InterPro"/>
</dbReference>
<dbReference type="InterPro" id="IPR032092">
    <property type="entry name" value="PilW"/>
</dbReference>
<evidence type="ECO:0000256" key="1">
    <source>
        <dbReference type="SAM" id="Phobius"/>
    </source>
</evidence>
<accession>A0A423PIV8</accession>
<keyword evidence="1" id="KW-0472">Membrane</keyword>
<gene>
    <name evidence="2" type="ORF">SAHL_14345</name>
</gene>
<dbReference type="Pfam" id="PF16074">
    <property type="entry name" value="PilW"/>
    <property type="match status" value="1"/>
</dbReference>
<feature type="transmembrane region" description="Helical" evidence="1">
    <location>
        <begin position="20"/>
        <end position="41"/>
    </location>
</feature>
<dbReference type="PROSITE" id="PS00409">
    <property type="entry name" value="PROKAR_NTER_METHYL"/>
    <property type="match status" value="1"/>
</dbReference>
<evidence type="ECO:0000313" key="3">
    <source>
        <dbReference type="Proteomes" id="UP000285123"/>
    </source>
</evidence>
<dbReference type="RefSeq" id="WP_184947733.1">
    <property type="nucleotide sequence ID" value="NZ_AYKF01000113.1"/>
</dbReference>
<dbReference type="Pfam" id="PF07963">
    <property type="entry name" value="N_methyl"/>
    <property type="match status" value="1"/>
</dbReference>
<proteinExistence type="predicted"/>
<sequence length="259" mass="28067">MSKGRPAATHPHHASGFSLVELMVALVVGLLLLAGVLQILLSNRQSFDAQRATAHVQENARLAAFVLEHSIAHAGYYVELDDSVDTIFPQKSGTPGYSTGAAIAAEADTHGDSDTLRLRFESAGGVRDCRGREVGTSGNPKDTDFEFYVNDDEALICRIVGGDAQPIVENVERFEVRYGLDTDGEDGVDRYVSELDGTLAGDVLSVRVQLLLRGAQDSPAYPAPVERTYVFSDGSERTFSDRIARLMVDQTIALKNRLP</sequence>
<organism evidence="2 3">
    <name type="scientific">Salinisphaera orenii YIM 95161</name>
    <dbReference type="NCBI Taxonomy" id="1051139"/>
    <lineage>
        <taxon>Bacteria</taxon>
        <taxon>Pseudomonadati</taxon>
        <taxon>Pseudomonadota</taxon>
        <taxon>Gammaproteobacteria</taxon>
        <taxon>Salinisphaerales</taxon>
        <taxon>Salinisphaeraceae</taxon>
        <taxon>Salinisphaera</taxon>
    </lineage>
</organism>
<reference evidence="2 3" key="1">
    <citation type="submission" date="2013-10" db="EMBL/GenBank/DDBJ databases">
        <title>Salinisphaera halophila YIM 95161 Genome Sequencing.</title>
        <authorList>
            <person name="Lai Q."/>
            <person name="Li C."/>
            <person name="Shao Z."/>
        </authorList>
    </citation>
    <scope>NUCLEOTIDE SEQUENCE [LARGE SCALE GENOMIC DNA]</scope>
    <source>
        <strain evidence="2 3">YIM 95161</strain>
    </source>
</reference>
<evidence type="ECO:0000313" key="2">
    <source>
        <dbReference type="EMBL" id="ROO25520.1"/>
    </source>
</evidence>
<dbReference type="AlphaFoldDB" id="A0A423PIV8"/>